<organism evidence="1 2">
    <name type="scientific">Atopomonas hussainii</name>
    <dbReference type="NCBI Taxonomy" id="1429083"/>
    <lineage>
        <taxon>Bacteria</taxon>
        <taxon>Pseudomonadati</taxon>
        <taxon>Pseudomonadota</taxon>
        <taxon>Gammaproteobacteria</taxon>
        <taxon>Pseudomonadales</taxon>
        <taxon>Pseudomonadaceae</taxon>
        <taxon>Atopomonas</taxon>
    </lineage>
</organism>
<dbReference type="InterPro" id="IPR051710">
    <property type="entry name" value="Phosphatase_SH3-domain"/>
</dbReference>
<dbReference type="STRING" id="1429083.GCA_001885685_03223"/>
<dbReference type="InterPro" id="IPR029033">
    <property type="entry name" value="His_PPase_superfam"/>
</dbReference>
<dbReference type="SMART" id="SM00855">
    <property type="entry name" value="PGAM"/>
    <property type="match status" value="1"/>
</dbReference>
<keyword evidence="2" id="KW-1185">Reference proteome</keyword>
<proteinExistence type="predicted"/>
<reference evidence="1 2" key="1">
    <citation type="submission" date="2016-10" db="EMBL/GenBank/DDBJ databases">
        <authorList>
            <person name="de Groot N.N."/>
        </authorList>
    </citation>
    <scope>NUCLEOTIDE SEQUENCE [LARGE SCALE GENOMIC DNA]</scope>
    <source>
        <strain evidence="1 2">JCM 19513</strain>
    </source>
</reference>
<gene>
    <name evidence="1" type="ORF">SAMN05216214_11490</name>
</gene>
<dbReference type="Gene3D" id="3.40.50.1240">
    <property type="entry name" value="Phosphoglycerate mutase-like"/>
    <property type="match status" value="1"/>
</dbReference>
<dbReference type="SUPFAM" id="SSF53254">
    <property type="entry name" value="Phosphoglycerate mutase-like"/>
    <property type="match status" value="1"/>
</dbReference>
<name>A0A1H7RC65_9GAMM</name>
<protein>
    <submittedName>
        <fullName evidence="1">Phosphohistidine phosphatase, SixA</fullName>
    </submittedName>
</protein>
<dbReference type="PANTHER" id="PTHR16469">
    <property type="entry name" value="UBIQUITIN-ASSOCIATED AND SH3 DOMAIN-CONTAINING BA-RELATED"/>
    <property type="match status" value="1"/>
</dbReference>
<dbReference type="InterPro" id="IPR004449">
    <property type="entry name" value="SixA"/>
</dbReference>
<dbReference type="NCBIfam" id="TIGR00249">
    <property type="entry name" value="sixA"/>
    <property type="match status" value="1"/>
</dbReference>
<dbReference type="PANTHER" id="PTHR16469:SF27">
    <property type="entry name" value="UBIQUITIN-ASSOCIATED AND SH3 DOMAIN-CONTAINING BA-RELATED"/>
    <property type="match status" value="1"/>
</dbReference>
<sequence length="154" mass="16885">MKVWVLRHGEAQAQAASDRERPLTSTGLTQAQGVGQFIAQHAAIDRVFVSPYLRAQQTCAEVLRPLGLTAQTVDWLTPDVSPEQVIDALERMQGEEQVWEVLLVSHQPLVSQLVSLLVDGHLQGYYPMAPASLVALEGDFVAPGLMHVVQTRHA</sequence>
<accession>A0A1H7RC65</accession>
<dbReference type="RefSeq" id="WP_074869751.1">
    <property type="nucleotide sequence ID" value="NZ_FOAS01000014.1"/>
</dbReference>
<dbReference type="EMBL" id="FOAS01000014">
    <property type="protein sequence ID" value="SEL57811.1"/>
    <property type="molecule type" value="Genomic_DNA"/>
</dbReference>
<dbReference type="Pfam" id="PF00300">
    <property type="entry name" value="His_Phos_1"/>
    <property type="match status" value="1"/>
</dbReference>
<dbReference type="AlphaFoldDB" id="A0A1H7RC65"/>
<dbReference type="GO" id="GO:0005737">
    <property type="term" value="C:cytoplasm"/>
    <property type="evidence" value="ECO:0007669"/>
    <property type="project" value="InterPro"/>
</dbReference>
<evidence type="ECO:0000313" key="2">
    <source>
        <dbReference type="Proteomes" id="UP000185766"/>
    </source>
</evidence>
<dbReference type="GO" id="GO:0101006">
    <property type="term" value="F:protein histidine phosphatase activity"/>
    <property type="evidence" value="ECO:0007669"/>
    <property type="project" value="InterPro"/>
</dbReference>
<dbReference type="Proteomes" id="UP000185766">
    <property type="component" value="Unassembled WGS sequence"/>
</dbReference>
<dbReference type="InterPro" id="IPR013078">
    <property type="entry name" value="His_Pase_superF_clade-1"/>
</dbReference>
<evidence type="ECO:0000313" key="1">
    <source>
        <dbReference type="EMBL" id="SEL57811.1"/>
    </source>
</evidence>
<dbReference type="CDD" id="cd07067">
    <property type="entry name" value="HP_PGM_like"/>
    <property type="match status" value="1"/>
</dbReference>